<proteinExistence type="predicted"/>
<protein>
    <submittedName>
        <fullName evidence="1">Uncharacterized protein</fullName>
    </submittedName>
</protein>
<organism evidence="1">
    <name type="scientific">Anguilla anguilla</name>
    <name type="common">European freshwater eel</name>
    <name type="synonym">Muraena anguilla</name>
    <dbReference type="NCBI Taxonomy" id="7936"/>
    <lineage>
        <taxon>Eukaryota</taxon>
        <taxon>Metazoa</taxon>
        <taxon>Chordata</taxon>
        <taxon>Craniata</taxon>
        <taxon>Vertebrata</taxon>
        <taxon>Euteleostomi</taxon>
        <taxon>Actinopterygii</taxon>
        <taxon>Neopterygii</taxon>
        <taxon>Teleostei</taxon>
        <taxon>Anguilliformes</taxon>
        <taxon>Anguillidae</taxon>
        <taxon>Anguilla</taxon>
    </lineage>
</organism>
<sequence length="37" mass="4304">MLCYTENDSASRHEIFNAVKNRTESTSHLVIWAHLKT</sequence>
<reference evidence="1" key="2">
    <citation type="journal article" date="2015" name="Fish Shellfish Immunol.">
        <title>Early steps in the European eel (Anguilla anguilla)-Vibrio vulnificus interaction in the gills: Role of the RtxA13 toxin.</title>
        <authorList>
            <person name="Callol A."/>
            <person name="Pajuelo D."/>
            <person name="Ebbesson L."/>
            <person name="Teles M."/>
            <person name="MacKenzie S."/>
            <person name="Amaro C."/>
        </authorList>
    </citation>
    <scope>NUCLEOTIDE SEQUENCE</scope>
</reference>
<dbReference type="EMBL" id="GBXM01100209">
    <property type="protein sequence ID" value="JAH08368.1"/>
    <property type="molecule type" value="Transcribed_RNA"/>
</dbReference>
<evidence type="ECO:0000313" key="1">
    <source>
        <dbReference type="EMBL" id="JAH08368.1"/>
    </source>
</evidence>
<reference evidence="1" key="1">
    <citation type="submission" date="2014-11" db="EMBL/GenBank/DDBJ databases">
        <authorList>
            <person name="Amaro Gonzalez C."/>
        </authorList>
    </citation>
    <scope>NUCLEOTIDE SEQUENCE</scope>
</reference>
<name>A0A0E9PWY4_ANGAN</name>
<accession>A0A0E9PWY4</accession>
<dbReference type="AlphaFoldDB" id="A0A0E9PWY4"/>